<evidence type="ECO:0000313" key="1">
    <source>
        <dbReference type="EMBL" id="ORZ39993.1"/>
    </source>
</evidence>
<keyword evidence="2" id="KW-1185">Reference proteome</keyword>
<proteinExistence type="predicted"/>
<dbReference type="EMBL" id="MCFL01000004">
    <property type="protein sequence ID" value="ORZ39993.1"/>
    <property type="molecule type" value="Genomic_DNA"/>
</dbReference>
<sequence length="318" mass="34511">MGAPQMCKHNRPIPKCASTQLLRDYKMQRLPANDHPLSGFNRLPSSLPSIHDPDLTDTLKMTSSIKILTLLLLLAATVSAQSPLEDCVRTFNAQTDCFKTKSTTSGAKLFTVEYKNYYKVITVNAPFKPPTNYTLYIRGAPRDGLPTNVNGTFEIPVRSVATFDTTTVPYIELLGRRSTIKAASSPEYFGVDDTFKFVKNNQVYALDKRTNPSAFLDWFESALVFPNVILQDIVAITNPAVKNVQRTYLRKVDSEKPTVLTKDQCSGDANAAMPVMGLNDAEIKSTIVAAPGNSASAAQGKLAAVVAAGVAAVAMIVA</sequence>
<dbReference type="PANTHER" id="PTHR38360:SF1">
    <property type="entry name" value="F12P19.7"/>
    <property type="match status" value="1"/>
</dbReference>
<dbReference type="STRING" id="765915.A0A1Y2I1Z9"/>
<reference evidence="1 2" key="1">
    <citation type="submission" date="2016-07" db="EMBL/GenBank/DDBJ databases">
        <title>Pervasive Adenine N6-methylation of Active Genes in Fungi.</title>
        <authorList>
            <consortium name="DOE Joint Genome Institute"/>
            <person name="Mondo S.J."/>
            <person name="Dannebaum R.O."/>
            <person name="Kuo R.C."/>
            <person name="Labutti K."/>
            <person name="Haridas S."/>
            <person name="Kuo A."/>
            <person name="Salamov A."/>
            <person name="Ahrendt S.R."/>
            <person name="Lipzen A."/>
            <person name="Sullivan W."/>
            <person name="Andreopoulos W.B."/>
            <person name="Clum A."/>
            <person name="Lindquist E."/>
            <person name="Daum C."/>
            <person name="Ramamoorthy G.K."/>
            <person name="Gryganskyi A."/>
            <person name="Culley D."/>
            <person name="Magnuson J.K."/>
            <person name="James T.Y."/>
            <person name="O'Malley M.A."/>
            <person name="Stajich J.E."/>
            <person name="Spatafora J.W."/>
            <person name="Visel A."/>
            <person name="Grigoriev I.V."/>
        </authorList>
    </citation>
    <scope>NUCLEOTIDE SEQUENCE [LARGE SCALE GENOMIC DNA]</scope>
    <source>
        <strain evidence="1 2">PL171</strain>
    </source>
</reference>
<evidence type="ECO:0000313" key="2">
    <source>
        <dbReference type="Proteomes" id="UP000193411"/>
    </source>
</evidence>
<organism evidence="1 2">
    <name type="scientific">Catenaria anguillulae PL171</name>
    <dbReference type="NCBI Taxonomy" id="765915"/>
    <lineage>
        <taxon>Eukaryota</taxon>
        <taxon>Fungi</taxon>
        <taxon>Fungi incertae sedis</taxon>
        <taxon>Blastocladiomycota</taxon>
        <taxon>Blastocladiomycetes</taxon>
        <taxon>Blastocladiales</taxon>
        <taxon>Catenariaceae</taxon>
        <taxon>Catenaria</taxon>
    </lineage>
</organism>
<accession>A0A1Y2I1Z9</accession>
<dbReference type="PANTHER" id="PTHR38360">
    <property type="entry name" value="OS03G0120000 PROTEIN"/>
    <property type="match status" value="1"/>
</dbReference>
<protein>
    <submittedName>
        <fullName evidence="1">Uncharacterized protein</fullName>
    </submittedName>
</protein>
<name>A0A1Y2I1Z9_9FUNG</name>
<dbReference type="AlphaFoldDB" id="A0A1Y2I1Z9"/>
<gene>
    <name evidence="1" type="ORF">BCR44DRAFT_1219893</name>
</gene>
<comment type="caution">
    <text evidence="1">The sequence shown here is derived from an EMBL/GenBank/DDBJ whole genome shotgun (WGS) entry which is preliminary data.</text>
</comment>
<dbReference type="Proteomes" id="UP000193411">
    <property type="component" value="Unassembled WGS sequence"/>
</dbReference>
<dbReference type="OrthoDB" id="409848at2759"/>